<feature type="region of interest" description="Disordered" evidence="1">
    <location>
        <begin position="1"/>
        <end position="25"/>
    </location>
</feature>
<dbReference type="SUPFAM" id="SSF47413">
    <property type="entry name" value="lambda repressor-like DNA-binding domains"/>
    <property type="match status" value="1"/>
</dbReference>
<dbReference type="PROSITE" id="PS50943">
    <property type="entry name" value="HTH_CROC1"/>
    <property type="match status" value="1"/>
</dbReference>
<name>A0A7Z0CHW2_9MICO</name>
<evidence type="ECO:0000259" key="2">
    <source>
        <dbReference type="PROSITE" id="PS50943"/>
    </source>
</evidence>
<comment type="caution">
    <text evidence="3">The sequence shown here is derived from an EMBL/GenBank/DDBJ whole genome shotgun (WGS) entry which is preliminary data.</text>
</comment>
<dbReference type="Gene3D" id="1.10.260.40">
    <property type="entry name" value="lambda repressor-like DNA-binding domains"/>
    <property type="match status" value="1"/>
</dbReference>
<gene>
    <name evidence="3" type="ORF">BKA03_001368</name>
</gene>
<dbReference type="SMART" id="SM00530">
    <property type="entry name" value="HTH_XRE"/>
    <property type="match status" value="1"/>
</dbReference>
<keyword evidence="4" id="KW-1185">Reference proteome</keyword>
<dbReference type="InterPro" id="IPR010982">
    <property type="entry name" value="Lambda_DNA-bd_dom_sf"/>
</dbReference>
<evidence type="ECO:0000256" key="1">
    <source>
        <dbReference type="SAM" id="MobiDB-lite"/>
    </source>
</evidence>
<protein>
    <submittedName>
        <fullName evidence="3">DNA-binding phage protein</fullName>
    </submittedName>
</protein>
<organism evidence="3 4">
    <name type="scientific">Demequina lutea</name>
    <dbReference type="NCBI Taxonomy" id="431489"/>
    <lineage>
        <taxon>Bacteria</taxon>
        <taxon>Bacillati</taxon>
        <taxon>Actinomycetota</taxon>
        <taxon>Actinomycetes</taxon>
        <taxon>Micrococcales</taxon>
        <taxon>Demequinaceae</taxon>
        <taxon>Demequina</taxon>
    </lineage>
</organism>
<evidence type="ECO:0000313" key="3">
    <source>
        <dbReference type="EMBL" id="NYI41249.1"/>
    </source>
</evidence>
<dbReference type="EMBL" id="JACBZO010000001">
    <property type="protein sequence ID" value="NYI41249.1"/>
    <property type="molecule type" value="Genomic_DNA"/>
</dbReference>
<dbReference type="AlphaFoldDB" id="A0A7Z0CHW2"/>
<dbReference type="OrthoDB" id="5600162at2"/>
<dbReference type="InterPro" id="IPR001387">
    <property type="entry name" value="Cro/C1-type_HTH"/>
</dbReference>
<proteinExistence type="predicted"/>
<dbReference type="GO" id="GO:0003677">
    <property type="term" value="F:DNA binding"/>
    <property type="evidence" value="ECO:0007669"/>
    <property type="project" value="UniProtKB-KW"/>
</dbReference>
<feature type="domain" description="HTH cro/C1-type" evidence="2">
    <location>
        <begin position="34"/>
        <end position="88"/>
    </location>
</feature>
<sequence length="90" mass="9760">MDSTTLTREIDHKVPQRATATHSSASEIKVRAKIEEILTARGISLAALARATGIPRESLRRKVRPGGRIMMSDLSRIATALGIAPSELVR</sequence>
<reference evidence="3 4" key="1">
    <citation type="submission" date="2020-07" db="EMBL/GenBank/DDBJ databases">
        <title>Sequencing the genomes of 1000 actinobacteria strains.</title>
        <authorList>
            <person name="Klenk H.-P."/>
        </authorList>
    </citation>
    <scope>NUCLEOTIDE SEQUENCE [LARGE SCALE GENOMIC DNA]</scope>
    <source>
        <strain evidence="3 4">DSM 19970</strain>
    </source>
</reference>
<dbReference type="CDD" id="cd00093">
    <property type="entry name" value="HTH_XRE"/>
    <property type="match status" value="1"/>
</dbReference>
<evidence type="ECO:0000313" key="4">
    <source>
        <dbReference type="Proteomes" id="UP000547973"/>
    </source>
</evidence>
<keyword evidence="3" id="KW-0238">DNA-binding</keyword>
<dbReference type="Proteomes" id="UP000547973">
    <property type="component" value="Unassembled WGS sequence"/>
</dbReference>
<dbReference type="Pfam" id="PF13443">
    <property type="entry name" value="HTH_26"/>
    <property type="match status" value="1"/>
</dbReference>
<dbReference type="RefSeq" id="WP_062075049.1">
    <property type="nucleotide sequence ID" value="NZ_BBRC01000005.1"/>
</dbReference>
<accession>A0A7Z0CHW2</accession>